<dbReference type="Gene3D" id="1.20.140.80">
    <property type="entry name" value="Transcription factor DP"/>
    <property type="match status" value="1"/>
</dbReference>
<dbReference type="InterPro" id="IPR038168">
    <property type="entry name" value="TF_DP_C_sf"/>
</dbReference>
<dbReference type="Proteomes" id="UP001642540">
    <property type="component" value="Unassembled WGS sequence"/>
</dbReference>
<evidence type="ECO:0000256" key="1">
    <source>
        <dbReference type="ARBA" id="ARBA00004123"/>
    </source>
</evidence>
<evidence type="ECO:0000313" key="11">
    <source>
        <dbReference type="EMBL" id="CAL8094853.1"/>
    </source>
</evidence>
<gene>
    <name evidence="11" type="ORF">ODALV1_LOCUS8909</name>
</gene>
<dbReference type="InterPro" id="IPR003316">
    <property type="entry name" value="E2F_WHTH_DNA-bd_dom"/>
</dbReference>
<dbReference type="SUPFAM" id="SSF46785">
    <property type="entry name" value="Winged helix' DNA-binding domain"/>
    <property type="match status" value="1"/>
</dbReference>
<dbReference type="Pfam" id="PF02319">
    <property type="entry name" value="WHD_E2F_TDP"/>
    <property type="match status" value="1"/>
</dbReference>
<keyword evidence="4 7" id="KW-0238">DNA-binding</keyword>
<dbReference type="InterPro" id="IPR015648">
    <property type="entry name" value="Transcrpt_fac_DP"/>
</dbReference>
<protein>
    <recommendedName>
        <fullName evidence="13">Transcription factor Dp-1</fullName>
    </recommendedName>
</protein>
<dbReference type="Pfam" id="PF08781">
    <property type="entry name" value="DP"/>
    <property type="match status" value="1"/>
</dbReference>
<dbReference type="PANTHER" id="PTHR12548:SF9">
    <property type="entry name" value="TRANSCRIPTION FACTOR DP"/>
    <property type="match status" value="1"/>
</dbReference>
<sequence length="620" mass="67604">MATTQGIVKNLLIKDSSGNTQMIEVVQTAPGKFVTASGHSIKTASTPGASGMKTIIRAAPSHTTIQGHHQPQQILVASPGTGNVTQATQIIRTSHVASNPTTIIKGGQGKQFAYELISNRSLAAGTDVFGRQVLAFPVQTQGGLTQATVLKAANIKTEVGSPTTIIQQRTHGTPMVVGNSPLVQVIQAGNQRLLLTQTPSGPQFVTATSIGTHQPQTIGQQLATIVTTADPNAPSGSQQTITANLGPTLNLSKQNFISPILDHTGARKRVDFPSDVSYESKRRKAEKGGKGLRHFSMKVCEKVRTKGITTYNEVADELVQEFASPSVGMSSIEQQFDQKNIRRRVYDALNVLMAMNIISKEKKEIKWLGLPTNSMQECTTLEKDRQKRIERLKTKTQHLHDLIIQQVAFKCLVEKNKEREKECGPPPPHGSIHLPFLIVNTAKNTVIDCSISNDKMEYLFNFDGTFEIHDDIEVLKRMGLALGLDRNECTDEDIAKAKRVLPKALEMYIDQIGRRDVDWRAEFGDLDMEEAYYHEGEGGDDNVENVCYEVSGASALSLSGLSTNGDLTGMSMSVEDLEMQAAIESLHNQSGQVMGANDTQEDQDGDEDGYCDEDDDGLGE</sequence>
<dbReference type="EMBL" id="CAXLJM020000027">
    <property type="protein sequence ID" value="CAL8094853.1"/>
    <property type="molecule type" value="Genomic_DNA"/>
</dbReference>
<keyword evidence="3 7" id="KW-0805">Transcription regulation</keyword>
<evidence type="ECO:0008006" key="13">
    <source>
        <dbReference type="Google" id="ProtNLM"/>
    </source>
</evidence>
<proteinExistence type="inferred from homology"/>
<feature type="domain" description="Transcription factor DP C-terminal" evidence="9">
    <location>
        <begin position="376"/>
        <end position="517"/>
    </location>
</feature>
<dbReference type="Gene3D" id="1.10.10.10">
    <property type="entry name" value="Winged helix-like DNA-binding domain superfamily/Winged helix DNA-binding domain"/>
    <property type="match status" value="1"/>
</dbReference>
<dbReference type="SMART" id="SM01372">
    <property type="entry name" value="E2F_TDP"/>
    <property type="match status" value="1"/>
</dbReference>
<keyword evidence="5 7" id="KW-0804">Transcription</keyword>
<evidence type="ECO:0000256" key="8">
    <source>
        <dbReference type="SAM" id="MobiDB-lite"/>
    </source>
</evidence>
<comment type="caution">
    <text evidence="11">The sequence shown here is derived from an EMBL/GenBank/DDBJ whole genome shotgun (WGS) entry which is preliminary data.</text>
</comment>
<keyword evidence="6 7" id="KW-0539">Nucleus</keyword>
<evidence type="ECO:0000256" key="4">
    <source>
        <dbReference type="ARBA" id="ARBA00023125"/>
    </source>
</evidence>
<dbReference type="InterPro" id="IPR036388">
    <property type="entry name" value="WH-like_DNA-bd_sf"/>
</dbReference>
<comment type="subcellular location">
    <subcellularLocation>
        <location evidence="1 7">Nucleus</location>
    </subcellularLocation>
</comment>
<evidence type="ECO:0000256" key="2">
    <source>
        <dbReference type="ARBA" id="ARBA00010940"/>
    </source>
</evidence>
<dbReference type="SUPFAM" id="SSF144074">
    <property type="entry name" value="E2F-DP heterodimerization region"/>
    <property type="match status" value="1"/>
</dbReference>
<evidence type="ECO:0000256" key="7">
    <source>
        <dbReference type="RuleBase" id="RU003796"/>
    </source>
</evidence>
<evidence type="ECO:0000259" key="10">
    <source>
        <dbReference type="SMART" id="SM01372"/>
    </source>
</evidence>
<evidence type="ECO:0000256" key="3">
    <source>
        <dbReference type="ARBA" id="ARBA00023015"/>
    </source>
</evidence>
<dbReference type="InterPro" id="IPR037241">
    <property type="entry name" value="E2F-DP_heterodim"/>
</dbReference>
<evidence type="ECO:0000259" key="9">
    <source>
        <dbReference type="SMART" id="SM01138"/>
    </source>
</evidence>
<dbReference type="InterPro" id="IPR036390">
    <property type="entry name" value="WH_DNA-bd_sf"/>
</dbReference>
<dbReference type="SMART" id="SM01138">
    <property type="entry name" value="DP"/>
    <property type="match status" value="1"/>
</dbReference>
<dbReference type="CDD" id="cd14458">
    <property type="entry name" value="DP_DD"/>
    <property type="match status" value="1"/>
</dbReference>
<name>A0ABP1QAC4_9HEXA</name>
<accession>A0ABP1QAC4</accession>
<comment type="similarity">
    <text evidence="2 7">Belongs to the E2F/DP family.</text>
</comment>
<feature type="compositionally biased region" description="Acidic residues" evidence="8">
    <location>
        <begin position="599"/>
        <end position="620"/>
    </location>
</feature>
<organism evidence="11 12">
    <name type="scientific">Orchesella dallaii</name>
    <dbReference type="NCBI Taxonomy" id="48710"/>
    <lineage>
        <taxon>Eukaryota</taxon>
        <taxon>Metazoa</taxon>
        <taxon>Ecdysozoa</taxon>
        <taxon>Arthropoda</taxon>
        <taxon>Hexapoda</taxon>
        <taxon>Collembola</taxon>
        <taxon>Entomobryomorpha</taxon>
        <taxon>Entomobryoidea</taxon>
        <taxon>Orchesellidae</taxon>
        <taxon>Orchesellinae</taxon>
        <taxon>Orchesella</taxon>
    </lineage>
</organism>
<dbReference type="PANTHER" id="PTHR12548">
    <property type="entry name" value="TRANSCRIPTION FACTOR DP"/>
    <property type="match status" value="1"/>
</dbReference>
<reference evidence="11 12" key="1">
    <citation type="submission" date="2024-08" db="EMBL/GenBank/DDBJ databases">
        <authorList>
            <person name="Cucini C."/>
            <person name="Frati F."/>
        </authorList>
    </citation>
    <scope>NUCLEOTIDE SEQUENCE [LARGE SCALE GENOMIC DNA]</scope>
</reference>
<evidence type="ECO:0000256" key="6">
    <source>
        <dbReference type="ARBA" id="ARBA00023242"/>
    </source>
</evidence>
<keyword evidence="12" id="KW-1185">Reference proteome</keyword>
<evidence type="ECO:0000256" key="5">
    <source>
        <dbReference type="ARBA" id="ARBA00023163"/>
    </source>
</evidence>
<dbReference type="InterPro" id="IPR014889">
    <property type="entry name" value="Transc_factor_DP_C"/>
</dbReference>
<feature type="domain" description="E2F/DP family winged-helix DNA-binding" evidence="10">
    <location>
        <begin position="287"/>
        <end position="369"/>
    </location>
</feature>
<feature type="region of interest" description="Disordered" evidence="8">
    <location>
        <begin position="587"/>
        <end position="620"/>
    </location>
</feature>
<evidence type="ECO:0000313" key="12">
    <source>
        <dbReference type="Proteomes" id="UP001642540"/>
    </source>
</evidence>